<name>A0A7V3JAJ4_UNCC3</name>
<dbReference type="GO" id="GO:0016740">
    <property type="term" value="F:transferase activity"/>
    <property type="evidence" value="ECO:0007669"/>
    <property type="project" value="UniProtKB-KW"/>
</dbReference>
<keyword evidence="1" id="KW-0812">Transmembrane</keyword>
<keyword evidence="1" id="KW-0472">Membrane</keyword>
<dbReference type="PANTHER" id="PTHR48090">
    <property type="entry name" value="UNDECAPRENYL-PHOSPHATE 4-DEOXY-4-FORMAMIDO-L-ARABINOSE TRANSFERASE-RELATED"/>
    <property type="match status" value="1"/>
</dbReference>
<dbReference type="Pfam" id="PF00535">
    <property type="entry name" value="Glycos_transf_2"/>
    <property type="match status" value="1"/>
</dbReference>
<evidence type="ECO:0000256" key="1">
    <source>
        <dbReference type="SAM" id="Phobius"/>
    </source>
</evidence>
<dbReference type="SUPFAM" id="SSF53448">
    <property type="entry name" value="Nucleotide-diphospho-sugar transferases"/>
    <property type="match status" value="1"/>
</dbReference>
<feature type="transmembrane region" description="Helical" evidence="1">
    <location>
        <begin position="128"/>
        <end position="146"/>
    </location>
</feature>
<organism evidence="3">
    <name type="scientific">candidate division CPR3 bacterium</name>
    <dbReference type="NCBI Taxonomy" id="2268181"/>
    <lineage>
        <taxon>Bacteria</taxon>
        <taxon>Bacteria division CPR3</taxon>
    </lineage>
</organism>
<dbReference type="Gene3D" id="3.90.550.10">
    <property type="entry name" value="Spore Coat Polysaccharide Biosynthesis Protein SpsA, Chain A"/>
    <property type="match status" value="1"/>
</dbReference>
<reference evidence="3" key="1">
    <citation type="journal article" date="2020" name="mSystems">
        <title>Genome- and Community-Level Interaction Insights into Carbon Utilization and Element Cycling Functions of Hydrothermarchaeota in Hydrothermal Sediment.</title>
        <authorList>
            <person name="Zhou Z."/>
            <person name="Liu Y."/>
            <person name="Xu W."/>
            <person name="Pan J."/>
            <person name="Luo Z.H."/>
            <person name="Li M."/>
        </authorList>
    </citation>
    <scope>NUCLEOTIDE SEQUENCE [LARGE SCALE GENOMIC DNA]</scope>
    <source>
        <strain evidence="3">SpSt-757</strain>
    </source>
</reference>
<proteinExistence type="predicted"/>
<dbReference type="EMBL" id="DTGG01000117">
    <property type="protein sequence ID" value="HFZ09198.1"/>
    <property type="molecule type" value="Genomic_DNA"/>
</dbReference>
<sequence>MKISIIFPCRNEYESVGMCVKNAFETLKQNHLNGEVIVSDSSSDGSAEEAEKYGANVVRHNKEGYGLAITEGIRASSGDIIVYLDADGTYDVRELPKFLKLLESSDIVIGSRFKGHIEKGAMPFSHKIFGTPFINFLLFIFFGIRVSDSQSGYRAFTKKTFKELNLKTNGMEFATEMIIKAKHLHLKITEVPITYSVRRGTSKLRRYHDGITHLRYIFLQIPFFWYAATGSILFIIGITSLILPLISPNFPHFLSYATVRLFFPIIGFEIFFLGIFTKTFLWIKFQEKNNFAAKFHSVFKFKTSIIIGLFLILLPIILRFTGLAQQLFDLLFVSTIFGFLLIINLFILSVINTNQSPPLSN</sequence>
<dbReference type="InterPro" id="IPR050256">
    <property type="entry name" value="Glycosyltransferase_2"/>
</dbReference>
<comment type="caution">
    <text evidence="3">The sequence shown here is derived from an EMBL/GenBank/DDBJ whole genome shotgun (WGS) entry which is preliminary data.</text>
</comment>
<feature type="domain" description="Glycosyltransferase 2-like" evidence="2">
    <location>
        <begin position="4"/>
        <end position="163"/>
    </location>
</feature>
<protein>
    <submittedName>
        <fullName evidence="3">Glycosyltransferase family 2 protein</fullName>
    </submittedName>
</protein>
<dbReference type="PANTHER" id="PTHR48090:SF7">
    <property type="entry name" value="RFBJ PROTEIN"/>
    <property type="match status" value="1"/>
</dbReference>
<gene>
    <name evidence="3" type="ORF">ENV41_03595</name>
</gene>
<evidence type="ECO:0000259" key="2">
    <source>
        <dbReference type="Pfam" id="PF00535"/>
    </source>
</evidence>
<keyword evidence="3" id="KW-0808">Transferase</keyword>
<keyword evidence="1" id="KW-1133">Transmembrane helix</keyword>
<dbReference type="InterPro" id="IPR001173">
    <property type="entry name" value="Glyco_trans_2-like"/>
</dbReference>
<accession>A0A7V3JAJ4</accession>
<feature type="transmembrane region" description="Helical" evidence="1">
    <location>
        <begin position="223"/>
        <end position="246"/>
    </location>
</feature>
<feature type="transmembrane region" description="Helical" evidence="1">
    <location>
        <begin position="304"/>
        <end position="324"/>
    </location>
</feature>
<dbReference type="AlphaFoldDB" id="A0A7V3JAJ4"/>
<feature type="transmembrane region" description="Helical" evidence="1">
    <location>
        <begin position="261"/>
        <end position="283"/>
    </location>
</feature>
<dbReference type="CDD" id="cd04179">
    <property type="entry name" value="DPM_DPG-synthase_like"/>
    <property type="match status" value="1"/>
</dbReference>
<feature type="transmembrane region" description="Helical" evidence="1">
    <location>
        <begin position="330"/>
        <end position="351"/>
    </location>
</feature>
<evidence type="ECO:0000313" key="3">
    <source>
        <dbReference type="EMBL" id="HFZ09198.1"/>
    </source>
</evidence>
<dbReference type="InterPro" id="IPR029044">
    <property type="entry name" value="Nucleotide-diphossugar_trans"/>
</dbReference>